<feature type="compositionally biased region" description="Polar residues" evidence="1">
    <location>
        <begin position="66"/>
        <end position="83"/>
    </location>
</feature>
<proteinExistence type="predicted"/>
<keyword evidence="3" id="KW-1185">Reference proteome</keyword>
<dbReference type="GeneID" id="19201321"/>
<dbReference type="AlphaFoldDB" id="A0A5M3MDP9"/>
<feature type="compositionally biased region" description="Low complexity" evidence="1">
    <location>
        <begin position="34"/>
        <end position="46"/>
    </location>
</feature>
<name>A0A5M3MDP9_CONPW</name>
<reference evidence="3" key="1">
    <citation type="journal article" date="2012" name="Science">
        <title>The Paleozoic origin of enzymatic lignin decomposition reconstructed from 31 fungal genomes.</title>
        <authorList>
            <person name="Floudas D."/>
            <person name="Binder M."/>
            <person name="Riley R."/>
            <person name="Barry K."/>
            <person name="Blanchette R.A."/>
            <person name="Henrissat B."/>
            <person name="Martinez A.T."/>
            <person name="Otillar R."/>
            <person name="Spatafora J.W."/>
            <person name="Yadav J.S."/>
            <person name="Aerts A."/>
            <person name="Benoit I."/>
            <person name="Boyd A."/>
            <person name="Carlson A."/>
            <person name="Copeland A."/>
            <person name="Coutinho P.M."/>
            <person name="de Vries R.P."/>
            <person name="Ferreira P."/>
            <person name="Findley K."/>
            <person name="Foster B."/>
            <person name="Gaskell J."/>
            <person name="Glotzer D."/>
            <person name="Gorecki P."/>
            <person name="Heitman J."/>
            <person name="Hesse C."/>
            <person name="Hori C."/>
            <person name="Igarashi K."/>
            <person name="Jurgens J.A."/>
            <person name="Kallen N."/>
            <person name="Kersten P."/>
            <person name="Kohler A."/>
            <person name="Kuees U."/>
            <person name="Kumar T.K.A."/>
            <person name="Kuo A."/>
            <person name="LaButti K."/>
            <person name="Larrondo L.F."/>
            <person name="Lindquist E."/>
            <person name="Ling A."/>
            <person name="Lombard V."/>
            <person name="Lucas S."/>
            <person name="Lundell T."/>
            <person name="Martin R."/>
            <person name="McLaughlin D.J."/>
            <person name="Morgenstern I."/>
            <person name="Morin E."/>
            <person name="Murat C."/>
            <person name="Nagy L.G."/>
            <person name="Nolan M."/>
            <person name="Ohm R.A."/>
            <person name="Patyshakuliyeva A."/>
            <person name="Rokas A."/>
            <person name="Ruiz-Duenas F.J."/>
            <person name="Sabat G."/>
            <person name="Salamov A."/>
            <person name="Samejima M."/>
            <person name="Schmutz J."/>
            <person name="Slot J.C."/>
            <person name="St John F."/>
            <person name="Stenlid J."/>
            <person name="Sun H."/>
            <person name="Sun S."/>
            <person name="Syed K."/>
            <person name="Tsang A."/>
            <person name="Wiebenga A."/>
            <person name="Young D."/>
            <person name="Pisabarro A."/>
            <person name="Eastwood D.C."/>
            <person name="Martin F."/>
            <person name="Cullen D."/>
            <person name="Grigoriev I.V."/>
            <person name="Hibbett D.S."/>
        </authorList>
    </citation>
    <scope>NUCLEOTIDE SEQUENCE [LARGE SCALE GENOMIC DNA]</scope>
    <source>
        <strain evidence="3">RWD-64-598 SS2</strain>
    </source>
</reference>
<dbReference type="RefSeq" id="XP_007772771.1">
    <property type="nucleotide sequence ID" value="XM_007774581.1"/>
</dbReference>
<dbReference type="KEGG" id="cput:CONPUDRAFT_139296"/>
<feature type="region of interest" description="Disordered" evidence="1">
    <location>
        <begin position="1"/>
        <end position="83"/>
    </location>
</feature>
<evidence type="ECO:0000256" key="1">
    <source>
        <dbReference type="SAM" id="MobiDB-lite"/>
    </source>
</evidence>
<accession>A0A5M3MDP9</accession>
<feature type="compositionally biased region" description="Polar residues" evidence="1">
    <location>
        <begin position="48"/>
        <end position="58"/>
    </location>
</feature>
<evidence type="ECO:0000313" key="2">
    <source>
        <dbReference type="EMBL" id="EIW77392.1"/>
    </source>
</evidence>
<dbReference type="EMBL" id="JH711584">
    <property type="protein sequence ID" value="EIW77392.1"/>
    <property type="molecule type" value="Genomic_DNA"/>
</dbReference>
<gene>
    <name evidence="2" type="ORF">CONPUDRAFT_139296</name>
</gene>
<sequence length="193" mass="22169">MADSLLVHTVSPPNMSRRRGNGKGKKGKKDRIPSQHSQSQQSQDSQSGHKTMSGNSAGQRYRQTRARWSQGQAQRQQTVPSPSCAQDQVQHHVHEESANVDMYNYDMNDDRVTGQADNLFHEGHQLSESESDDMYNYNSMDDEEDSLVNRMGYSITGMMRLGLNPWNVDDVFEYPDVLRQVERHMGCDWQRFD</sequence>
<comment type="caution">
    <text evidence="2">The sequence shown here is derived from an EMBL/GenBank/DDBJ whole genome shotgun (WGS) entry which is preliminary data.</text>
</comment>
<protein>
    <submittedName>
        <fullName evidence="2">Uncharacterized protein</fullName>
    </submittedName>
</protein>
<feature type="compositionally biased region" description="Basic residues" evidence="1">
    <location>
        <begin position="16"/>
        <end position="29"/>
    </location>
</feature>
<dbReference type="Proteomes" id="UP000053558">
    <property type="component" value="Unassembled WGS sequence"/>
</dbReference>
<evidence type="ECO:0000313" key="3">
    <source>
        <dbReference type="Proteomes" id="UP000053558"/>
    </source>
</evidence>
<organism evidence="2 3">
    <name type="scientific">Coniophora puteana (strain RWD-64-598)</name>
    <name type="common">Brown rot fungus</name>
    <dbReference type="NCBI Taxonomy" id="741705"/>
    <lineage>
        <taxon>Eukaryota</taxon>
        <taxon>Fungi</taxon>
        <taxon>Dikarya</taxon>
        <taxon>Basidiomycota</taxon>
        <taxon>Agaricomycotina</taxon>
        <taxon>Agaricomycetes</taxon>
        <taxon>Agaricomycetidae</taxon>
        <taxon>Boletales</taxon>
        <taxon>Coniophorineae</taxon>
        <taxon>Coniophoraceae</taxon>
        <taxon>Coniophora</taxon>
    </lineage>
</organism>